<feature type="signal peptide" evidence="1">
    <location>
        <begin position="1"/>
        <end position="22"/>
    </location>
</feature>
<dbReference type="InterPro" id="IPR029058">
    <property type="entry name" value="AB_hydrolase_fold"/>
</dbReference>
<protein>
    <recommendedName>
        <fullName evidence="3">Pectin acetylesterase</fullName>
    </recommendedName>
</protein>
<accession>A0A7S4VXD7</accession>
<dbReference type="PANTHER" id="PTHR21562:SF83">
    <property type="entry name" value="PECTIN ACETYLESTERASE 4"/>
    <property type="match status" value="1"/>
</dbReference>
<dbReference type="EMBL" id="HBNR01057759">
    <property type="protein sequence ID" value="CAE4625320.1"/>
    <property type="molecule type" value="Transcribed_RNA"/>
</dbReference>
<name>A0A7S4VXD7_9DINO</name>
<dbReference type="SUPFAM" id="SSF53474">
    <property type="entry name" value="alpha/beta-Hydrolases"/>
    <property type="match status" value="1"/>
</dbReference>
<dbReference type="InterPro" id="IPR004963">
    <property type="entry name" value="PAE/NOTUM"/>
</dbReference>
<keyword evidence="1" id="KW-0732">Signal</keyword>
<evidence type="ECO:0000256" key="1">
    <source>
        <dbReference type="SAM" id="SignalP"/>
    </source>
</evidence>
<organism evidence="2">
    <name type="scientific">Alexandrium monilatum</name>
    <dbReference type="NCBI Taxonomy" id="311494"/>
    <lineage>
        <taxon>Eukaryota</taxon>
        <taxon>Sar</taxon>
        <taxon>Alveolata</taxon>
        <taxon>Dinophyceae</taxon>
        <taxon>Gonyaulacales</taxon>
        <taxon>Pyrocystaceae</taxon>
        <taxon>Alexandrium</taxon>
    </lineage>
</organism>
<evidence type="ECO:0008006" key="3">
    <source>
        <dbReference type="Google" id="ProtNLM"/>
    </source>
</evidence>
<sequence>MLAKTAFAAWLLGAALLASGECQGDACIAGADEAGLLQVRSPHAAADLELPEVAAPEHVEALSLFAEMGDPARARDWMPRNVRRSMDALGGTARRGSRGRRTKECNFRHPSDCPMRSLVKSAFTSIMPAPDQWGTHCINDSSKYMFQVYPGRSDRLLIYYQDGGACWDPLSASMPYAGTKGICKQEIVEQDEVGVFDKTDKSNPFRDFTIVHVNYCSGDAFTGNSVMPWGRVAGYNNSRAAVAWALHNTRARLDKIAVVGASAGALAAQVWTRTLLHQFSAGRRSYRSATAVVDSYLGIFPAHTQPHILGQVFKTCSTPLGRGWAKRCGEDLTVQDVVMETMGMFRDVPFLFINSKADFVQGLFYGAVAFTLKKQMALMNPDQMYTAASDVLEFYSAAPNFAAFQVDGKKHIFLPEPRCKRGLREHCQGDMYSAGPAGPLSGKAGSGQLLVDWLRNGLDHRRLLSWCRGVPVPFLRGILLPMGACLKDLVGKELVLG</sequence>
<reference evidence="2" key="1">
    <citation type="submission" date="2021-01" db="EMBL/GenBank/DDBJ databases">
        <authorList>
            <person name="Corre E."/>
            <person name="Pelletier E."/>
            <person name="Niang G."/>
            <person name="Scheremetjew M."/>
            <person name="Finn R."/>
            <person name="Kale V."/>
            <person name="Holt S."/>
            <person name="Cochrane G."/>
            <person name="Meng A."/>
            <person name="Brown T."/>
            <person name="Cohen L."/>
        </authorList>
    </citation>
    <scope>NUCLEOTIDE SEQUENCE</scope>
    <source>
        <strain evidence="2">CCMP3105</strain>
    </source>
</reference>
<evidence type="ECO:0000313" key="2">
    <source>
        <dbReference type="EMBL" id="CAE4625320.1"/>
    </source>
</evidence>
<gene>
    <name evidence="2" type="ORF">AMON00008_LOCUS40633</name>
</gene>
<feature type="chain" id="PRO_5030873940" description="Pectin acetylesterase" evidence="1">
    <location>
        <begin position="23"/>
        <end position="497"/>
    </location>
</feature>
<proteinExistence type="predicted"/>
<dbReference type="GO" id="GO:0016787">
    <property type="term" value="F:hydrolase activity"/>
    <property type="evidence" value="ECO:0007669"/>
    <property type="project" value="InterPro"/>
</dbReference>
<dbReference type="AlphaFoldDB" id="A0A7S4VXD7"/>
<dbReference type="Pfam" id="PF03283">
    <property type="entry name" value="PAE"/>
    <property type="match status" value="1"/>
</dbReference>
<dbReference type="PANTHER" id="PTHR21562">
    <property type="entry name" value="NOTUM-RELATED"/>
    <property type="match status" value="1"/>
</dbReference>